<dbReference type="InterPro" id="IPR001849">
    <property type="entry name" value="PH_domain"/>
</dbReference>
<dbReference type="InterPro" id="IPR026791">
    <property type="entry name" value="DOCK"/>
</dbReference>
<dbReference type="Gene3D" id="2.60.40.150">
    <property type="entry name" value="C2 domain"/>
    <property type="match status" value="1"/>
</dbReference>
<dbReference type="EMBL" id="WHWB01034581">
    <property type="protein sequence ID" value="KAJ7407836.1"/>
    <property type="molecule type" value="Genomic_DNA"/>
</dbReference>
<dbReference type="PANTHER" id="PTHR23317">
    <property type="entry name" value="DEDICATOR OF CYTOKINESIS DOCK"/>
    <property type="match status" value="1"/>
</dbReference>
<name>A0ABQ9CRL4_9PASS</name>
<comment type="similarity">
    <text evidence="10">Belongs to the DOCK family.</text>
</comment>
<dbReference type="InterPro" id="IPR011993">
    <property type="entry name" value="PH-like_dom_sf"/>
</dbReference>
<keyword evidence="18" id="KW-1185">Reference proteome</keyword>
<evidence type="ECO:0000256" key="4">
    <source>
        <dbReference type="ARBA" id="ARBA00022692"/>
    </source>
</evidence>
<dbReference type="CDD" id="cd08697">
    <property type="entry name" value="C2_Dock-D"/>
    <property type="match status" value="1"/>
</dbReference>
<feature type="transmembrane region" description="Helical" evidence="12">
    <location>
        <begin position="2154"/>
        <end position="2177"/>
    </location>
</feature>
<dbReference type="CDD" id="cd13267">
    <property type="entry name" value="PH_DOCK-D"/>
    <property type="match status" value="1"/>
</dbReference>
<evidence type="ECO:0000256" key="8">
    <source>
        <dbReference type="ARBA" id="ARBA00023170"/>
    </source>
</evidence>
<proteinExistence type="inferred from homology"/>
<dbReference type="Pfam" id="PF18001">
    <property type="entry name" value="Il13Ra_Ig"/>
    <property type="match status" value="1"/>
</dbReference>
<dbReference type="InterPro" id="IPR040566">
    <property type="entry name" value="Il13Ra_Ig"/>
</dbReference>
<evidence type="ECO:0000256" key="1">
    <source>
        <dbReference type="ARBA" id="ARBA00004479"/>
    </source>
</evidence>
<feature type="domain" description="C2 DOCK-type" evidence="15">
    <location>
        <begin position="598"/>
        <end position="776"/>
    </location>
</feature>
<feature type="domain" description="Fibronectin type-III" evidence="14">
    <location>
        <begin position="2053"/>
        <end position="2151"/>
    </location>
</feature>
<evidence type="ECO:0000259" key="15">
    <source>
        <dbReference type="PROSITE" id="PS51650"/>
    </source>
</evidence>
<feature type="region of interest" description="Disordered" evidence="11">
    <location>
        <begin position="2203"/>
        <end position="2226"/>
    </location>
</feature>
<keyword evidence="6 12" id="KW-1133">Transmembrane helix</keyword>
<evidence type="ECO:0000313" key="17">
    <source>
        <dbReference type="EMBL" id="KAJ7407836.1"/>
    </source>
</evidence>
<dbReference type="CDD" id="cd11700">
    <property type="entry name" value="DHR2_DOCK11"/>
    <property type="match status" value="1"/>
</dbReference>
<keyword evidence="4 12" id="KW-0812">Transmembrane</keyword>
<evidence type="ECO:0000259" key="13">
    <source>
        <dbReference type="PROSITE" id="PS50003"/>
    </source>
</evidence>
<dbReference type="SMART" id="SM00060">
    <property type="entry name" value="FN3"/>
    <property type="match status" value="2"/>
</dbReference>
<dbReference type="PROSITE" id="PS51651">
    <property type="entry name" value="DOCKER"/>
    <property type="match status" value="1"/>
</dbReference>
<dbReference type="InterPro" id="IPR027357">
    <property type="entry name" value="DOCKER_dom"/>
</dbReference>
<dbReference type="Pfam" id="PF11878">
    <property type="entry name" value="DOCK_C-D_N"/>
    <property type="match status" value="1"/>
</dbReference>
<dbReference type="Gene3D" id="1.20.58.740">
    <property type="match status" value="1"/>
</dbReference>
<dbReference type="Gene3D" id="2.60.40.10">
    <property type="entry name" value="Immunoglobulins"/>
    <property type="match status" value="3"/>
</dbReference>
<dbReference type="InterPro" id="IPR015321">
    <property type="entry name" value="TypeI_recpt_CBD"/>
</dbReference>
<dbReference type="InterPro" id="IPR027007">
    <property type="entry name" value="C2_DOCK-type_domain"/>
</dbReference>
<dbReference type="Pfam" id="PF20422">
    <property type="entry name" value="DHR-2_Lobe_B"/>
    <property type="match status" value="1"/>
</dbReference>
<feature type="compositionally biased region" description="Basic and acidic residues" evidence="11">
    <location>
        <begin position="2217"/>
        <end position="2226"/>
    </location>
</feature>
<dbReference type="InterPro" id="IPR021816">
    <property type="entry name" value="DOCK_C/D_N"/>
</dbReference>
<dbReference type="Pfam" id="PF14429">
    <property type="entry name" value="DOCK-C2"/>
    <property type="match status" value="1"/>
</dbReference>
<evidence type="ECO:0000259" key="16">
    <source>
        <dbReference type="PROSITE" id="PS51651"/>
    </source>
</evidence>
<dbReference type="SUPFAM" id="SSF50729">
    <property type="entry name" value="PH domain-like"/>
    <property type="match status" value="1"/>
</dbReference>
<dbReference type="InterPro" id="IPR035892">
    <property type="entry name" value="C2_domain_sf"/>
</dbReference>
<evidence type="ECO:0000256" key="6">
    <source>
        <dbReference type="ARBA" id="ARBA00022989"/>
    </source>
</evidence>
<dbReference type="InterPro" id="IPR037809">
    <property type="entry name" value="C2_Dock-D"/>
</dbReference>
<comment type="caution">
    <text evidence="17">The sequence shown here is derived from an EMBL/GenBank/DDBJ whole genome shotgun (WGS) entry which is preliminary data.</text>
</comment>
<dbReference type="InterPro" id="IPR013783">
    <property type="entry name" value="Ig-like_fold"/>
</dbReference>
<keyword evidence="7 12" id="KW-0472">Membrane</keyword>
<accession>A0ABQ9CRL4</accession>
<dbReference type="CDD" id="cd00063">
    <property type="entry name" value="FN3"/>
    <property type="match status" value="1"/>
</dbReference>
<dbReference type="InterPro" id="IPR048648">
    <property type="entry name" value="CRLF2-like_D2"/>
</dbReference>
<evidence type="ECO:0000256" key="9">
    <source>
        <dbReference type="ARBA" id="ARBA00023180"/>
    </source>
</evidence>
<evidence type="ECO:0000256" key="12">
    <source>
        <dbReference type="SAM" id="Phobius"/>
    </source>
</evidence>
<keyword evidence="9" id="KW-0325">Glycoprotein</keyword>
<comment type="subcellular location">
    <subcellularLocation>
        <location evidence="1">Membrane</location>
        <topology evidence="1">Single-pass type I membrane protein</topology>
    </subcellularLocation>
</comment>
<keyword evidence="5" id="KW-0732">Signal</keyword>
<dbReference type="PROSITE" id="PS50853">
    <property type="entry name" value="FN3"/>
    <property type="match status" value="1"/>
</dbReference>
<evidence type="ECO:0000256" key="10">
    <source>
        <dbReference type="PROSITE-ProRule" id="PRU00983"/>
    </source>
</evidence>
<dbReference type="Gene3D" id="2.30.29.30">
    <property type="entry name" value="Pleckstrin-homology domain (PH domain)/Phosphotyrosine-binding domain (PTB)"/>
    <property type="match status" value="1"/>
</dbReference>
<feature type="region of interest" description="Disordered" evidence="11">
    <location>
        <begin position="281"/>
        <end position="303"/>
    </location>
</feature>
<dbReference type="SMART" id="SM00233">
    <property type="entry name" value="PH"/>
    <property type="match status" value="1"/>
</dbReference>
<dbReference type="Pfam" id="PF00169">
    <property type="entry name" value="PH"/>
    <property type="match status" value="1"/>
</dbReference>
<keyword evidence="3" id="KW-0344">Guanine-nucleotide releasing factor</keyword>
<dbReference type="Proteomes" id="UP001145742">
    <property type="component" value="Unassembled WGS sequence"/>
</dbReference>
<evidence type="ECO:0000256" key="7">
    <source>
        <dbReference type="ARBA" id="ARBA00023136"/>
    </source>
</evidence>
<dbReference type="PANTHER" id="PTHR23317:SF81">
    <property type="entry name" value="DEDICATOR OF CYTOKINESIS PROTEIN 11"/>
    <property type="match status" value="1"/>
</dbReference>
<dbReference type="Pfam" id="PF21605">
    <property type="entry name" value="CRLF2-like_D2"/>
    <property type="match status" value="1"/>
</dbReference>
<evidence type="ECO:0000256" key="2">
    <source>
        <dbReference type="ARBA" id="ARBA00008159"/>
    </source>
</evidence>
<keyword evidence="8" id="KW-0675">Receptor</keyword>
<dbReference type="PROSITE" id="PS51650">
    <property type="entry name" value="C2_DOCK"/>
    <property type="match status" value="1"/>
</dbReference>
<dbReference type="Pfam" id="PF06920">
    <property type="entry name" value="DHR-2_Lobe_A"/>
    <property type="match status" value="1"/>
</dbReference>
<evidence type="ECO:0000259" key="14">
    <source>
        <dbReference type="PROSITE" id="PS50853"/>
    </source>
</evidence>
<dbReference type="InterPro" id="IPR003961">
    <property type="entry name" value="FN3_dom"/>
</dbReference>
<reference evidence="17" key="1">
    <citation type="submission" date="2019-10" db="EMBL/GenBank/DDBJ databases">
        <authorList>
            <person name="Soares A.E.R."/>
            <person name="Aleixo A."/>
            <person name="Schneider P."/>
            <person name="Miyaki C.Y."/>
            <person name="Schneider M.P."/>
            <person name="Mello C."/>
            <person name="Vasconcelos A.T.R."/>
        </authorList>
    </citation>
    <scope>NUCLEOTIDE SEQUENCE</scope>
    <source>
        <tissue evidence="17">Muscle</tissue>
    </source>
</reference>
<dbReference type="InterPro" id="IPR046773">
    <property type="entry name" value="DOCKER_Lobe_C"/>
</dbReference>
<dbReference type="InterPro" id="IPR046769">
    <property type="entry name" value="DOCKER_Lobe_A"/>
</dbReference>
<dbReference type="InterPro" id="IPR043161">
    <property type="entry name" value="DOCK_C_lobe_A"/>
</dbReference>
<comment type="similarity">
    <text evidence="2">Belongs to the type I cytokine receptor family. Type 5 subfamily.</text>
</comment>
<dbReference type="Pfam" id="PF20421">
    <property type="entry name" value="DHR-2_Lobe_C"/>
    <property type="match status" value="1"/>
</dbReference>
<evidence type="ECO:0000256" key="5">
    <source>
        <dbReference type="ARBA" id="ARBA00022729"/>
    </source>
</evidence>
<dbReference type="SUPFAM" id="SSF49265">
    <property type="entry name" value="Fibronectin type III"/>
    <property type="match status" value="2"/>
</dbReference>
<feature type="domain" description="PH" evidence="13">
    <location>
        <begin position="165"/>
        <end position="272"/>
    </location>
</feature>
<dbReference type="PROSITE" id="PS50003">
    <property type="entry name" value="PH_DOMAIN"/>
    <property type="match status" value="1"/>
</dbReference>
<organism evidence="17 18">
    <name type="scientific">Willisornis vidua</name>
    <name type="common">Xingu scale-backed antbird</name>
    <dbReference type="NCBI Taxonomy" id="1566151"/>
    <lineage>
        <taxon>Eukaryota</taxon>
        <taxon>Metazoa</taxon>
        <taxon>Chordata</taxon>
        <taxon>Craniata</taxon>
        <taxon>Vertebrata</taxon>
        <taxon>Euteleostomi</taxon>
        <taxon>Archelosauria</taxon>
        <taxon>Archosauria</taxon>
        <taxon>Dinosauria</taxon>
        <taxon>Saurischia</taxon>
        <taxon>Theropoda</taxon>
        <taxon>Coelurosauria</taxon>
        <taxon>Aves</taxon>
        <taxon>Neognathae</taxon>
        <taxon>Neoaves</taxon>
        <taxon>Telluraves</taxon>
        <taxon>Australaves</taxon>
        <taxon>Passeriformes</taxon>
        <taxon>Thamnophilidae</taxon>
        <taxon>Willisornis</taxon>
    </lineage>
</organism>
<dbReference type="Pfam" id="PF09240">
    <property type="entry name" value="IL6Ra-bind"/>
    <property type="match status" value="1"/>
</dbReference>
<dbReference type="InterPro" id="IPR003532">
    <property type="entry name" value="Short_hematopoietin_rcpt_2_CS"/>
</dbReference>
<dbReference type="InterPro" id="IPR036116">
    <property type="entry name" value="FN3_sf"/>
</dbReference>
<feature type="domain" description="DOCKER" evidence="16">
    <location>
        <begin position="1425"/>
        <end position="1852"/>
    </location>
</feature>
<dbReference type="InterPro" id="IPR046770">
    <property type="entry name" value="DOCKER_Lobe_B"/>
</dbReference>
<dbReference type="Gene3D" id="1.25.40.410">
    <property type="match status" value="1"/>
</dbReference>
<sequence length="2226" mass="254622">MSEVRKFTKRLSKPGTAAELRQSVSEAVRSSFVLEKTKVVEPLDYENVILQRKVQIYSDPLRDLLIFPIEDVSISVIGRQRRTVQSTVPEDALKKAQSLFVKECIKTYSSDWHVVNYKYEEYSGDFRMLPCKSFRPDKIPSHVFEIDEDFEKDEDSSSLCSQKGGVIKQGWLHKANVNSTITVTMKVFKRRYFYLSQLTDGSYILNSYKDEKISKESKGCIFLDACNDVVQCPKMRRYAFELKTIDKYSHYLAAETEQEMEEWLVTLRKIIQSNTESLVQEKKDTVESVQDDESSTQGKSENILESLERSMHPELMKYGRETDQLNKLSRNDGRQNIFSFDPEVQRLDFSGIEPDVKPFEEKCSRRFVVCCQDFSLNLLAQLSDKAEGGPTNVEPFFLSLALFDLKNNCKISADFHVDLNPPSVRDMLLESSVSGAEGAKGRSPGESLVHGVPESCLRYIKRGVFSVTDPHAEIFLVVRVEKVLQGSIAHCVEPYMKNSDPGKTAQKVHKVAKQVCSRLGQYRMPFGWAARPVFKDSQGTLDAEGKFSPLYKQDSSKLSNEDMLKLLAEYKNCEDIAVEVEELVPEVAKYCYPFTVYKNHLYVYPLHLKYENQKVFAKARNIAVCIEFRDSDEADAKPLKCIYGKPGGPLLTTNAYAAVLHHNQSPEFYDEIKIELPIHLHQKHHLLFTFYHVSCEINTKATSKKQDTVETQVGYAWVPLLKDGRIVTLEGHLPVSSNLPPGYLGLGDTESRRQSSVDAKWVDGAKPLFKVRIHLDSTVYTQDMHLHKFFQYCQLVQAGAKEVPGELVKYLKCLHAMETQVMIQFLPVILMQLFRVLTNVTQEDEVAVNCTMVLLHIVSKCHEEGLDHYLRSFIKYVFRAEKPSVKQAKMTHEILVLSMATILKQSADFLAINKLLKYSWFFFEALAKSMAMYLLEENKIKLPRGQRFPDSYQHALHSLLLAIIPHVTIRYNEIPEESRNVNFSLANFLKRCLTFMDRGFVFNLINDYISGFSPKDPKLLVEYKFEFLQTICNHEHYIPLNLPMNFSKPKLQRVQDVNLEYSLTDEYCRHHFLVGMLLREASVALQDNYDIRYTAISVLKNLLIKHAFDNRYQHKNHQAKIAQLYLPLFGVLLENLQRVASREALYSCAAASSPIRRSSMRSSMSNCSRLDQFEIRTLLMCYLHIVKMISEDTLLAYWNKFSPQELINVLVLLEVHDAWLSKHTAADRKSQTMPALRSRAGVRLQHLGSLETSFTLNHNAGTSEADIVHQALLEGNIATEVCLTVLDTISFFTQSFKTQLLSNDGHNPLMKKVFDIHLAFLKNGQSEAALKHVFASLRAFISKIIIAVSQLIADVALSGGTRFQDSLLIINNFANSDRPMKATAFPSEVKDLTKRIRTVLMATAQMKEHEKDPEMLIDLQYSLAKSYASTPELRKTWLDSMAKIHVKNGDFSEAAMCYVHVAALVAEFLHRKKLFPSGCTAFRKITPNIDEEGAMKEDGGMMDVHYSEEVLVELLEQCVDGLWKAERYETISEVSKLIIPIYEKRREFEKLTQLYRTLHGAYAKILEVMHTRKRLLGTFFRVAFYGQTFFEEEDGKEYVYKEPKLTGLSEISFRLLKLYGEKFGSETVKIIQDSNKVNVKDLDPKYAHIQVTYVKPYFEDKEISERKTEFERNHNINRFVFETPYTLSGKKHGSVEEQCKKRTILTTSNSFPYVKKRIPVNYEHQVNLKPIDVATDEIKDKTAELQKLCSAGDVDMIQLQLKLQGCVSVQVNAGPLAYARAFLSDSQSSKYPAKKVNELKEMFRKFIQACGIALELNERLIKEDQVEYHEGLKSNFRDMVKELSDIIHEQARAKILPPPSNLDYSFIQMCTLNWTWNPPQNISSSCNLEYSSDIVISDVPQDRREWSKSLFRVTDAFLDEEMGFKVRSECKRDNSSEPSPWVETSLQPKGIPGTAAVDLSCVWHNLENMVCTWHAGKNASSDTNYTLLYWFDGLKNPKKCSNYSIDQGIFECIFNLTFPKVTNTYPAISILIRGDSEEIRPVCASKNPTTLVKPATPSQVTLSKINDKIHVKWSESETFPKGCLVYEIKCRNGDSDTGRIIPSEENSVSISGIDPNSKYIFKVKAKPKPDCYSSEFYSDWSEEKSIGEKKDSTIYLVLIITIPFIVAVSTIILLVYLKRLKILILPPIPDPREILKRMFGEQNEDSQIRGLDYEPISEEKDSGDFS</sequence>
<evidence type="ECO:0000256" key="3">
    <source>
        <dbReference type="ARBA" id="ARBA00022658"/>
    </source>
</evidence>
<dbReference type="PROSITE" id="PS01356">
    <property type="entry name" value="HEMATOPO_REC_S_F2"/>
    <property type="match status" value="1"/>
</dbReference>
<evidence type="ECO:0000256" key="11">
    <source>
        <dbReference type="SAM" id="MobiDB-lite"/>
    </source>
</evidence>
<evidence type="ECO:0000313" key="18">
    <source>
        <dbReference type="Proteomes" id="UP001145742"/>
    </source>
</evidence>
<protein>
    <submittedName>
        <fullName evidence="17">Dedicator of cytokinesis protein 11</fullName>
    </submittedName>
</protein>
<dbReference type="InterPro" id="IPR043162">
    <property type="entry name" value="DOCK_C_lobe_C"/>
</dbReference>
<gene>
    <name evidence="17" type="primary">DOCK11</name>
    <name evidence="17" type="ORF">WISP_124696</name>
</gene>